<dbReference type="HOGENOM" id="CLU_064650_0_0_2"/>
<organism evidence="8 9">
    <name type="scientific">Methanosarcina siciliae T4/M</name>
    <dbReference type="NCBI Taxonomy" id="1434120"/>
    <lineage>
        <taxon>Archaea</taxon>
        <taxon>Methanobacteriati</taxon>
        <taxon>Methanobacteriota</taxon>
        <taxon>Stenosarchaea group</taxon>
        <taxon>Methanomicrobia</taxon>
        <taxon>Methanosarcinales</taxon>
        <taxon>Methanosarcinaceae</taxon>
        <taxon>Methanosarcina</taxon>
    </lineage>
</organism>
<evidence type="ECO:0000256" key="2">
    <source>
        <dbReference type="ARBA" id="ARBA00022679"/>
    </source>
</evidence>
<dbReference type="Proteomes" id="UP000033111">
    <property type="component" value="Chromosome"/>
</dbReference>
<dbReference type="InterPro" id="IPR003447">
    <property type="entry name" value="FEMABX"/>
</dbReference>
<dbReference type="GO" id="GO:0016874">
    <property type="term" value="F:ligase activity"/>
    <property type="evidence" value="ECO:0007669"/>
    <property type="project" value="UniProtKB-KW"/>
</dbReference>
<dbReference type="AlphaFoldDB" id="A0A0E3L9L8"/>
<dbReference type="InterPro" id="IPR038740">
    <property type="entry name" value="BioF2-like_GNAT_dom"/>
</dbReference>
<dbReference type="PATRIC" id="fig|1434120.4.peg.4894"/>
<dbReference type="Pfam" id="PF13480">
    <property type="entry name" value="Acetyltransf_6"/>
    <property type="match status" value="1"/>
</dbReference>
<dbReference type="EMBL" id="CP009506">
    <property type="protein sequence ID" value="AKB30496.1"/>
    <property type="molecule type" value="Genomic_DNA"/>
</dbReference>
<keyword evidence="6" id="KW-0961">Cell wall biogenesis/degradation</keyword>
<evidence type="ECO:0000256" key="4">
    <source>
        <dbReference type="ARBA" id="ARBA00022984"/>
    </source>
</evidence>
<keyword evidence="8" id="KW-0436">Ligase</keyword>
<dbReference type="SUPFAM" id="SSF55729">
    <property type="entry name" value="Acyl-CoA N-acyltransferases (Nat)"/>
    <property type="match status" value="1"/>
</dbReference>
<keyword evidence="9" id="KW-1185">Reference proteome</keyword>
<evidence type="ECO:0000256" key="3">
    <source>
        <dbReference type="ARBA" id="ARBA00022960"/>
    </source>
</evidence>
<dbReference type="GO" id="GO:0044038">
    <property type="term" value="P:cell wall macromolecule biosynthetic process"/>
    <property type="evidence" value="ECO:0007669"/>
    <property type="project" value="InterPro"/>
</dbReference>
<dbReference type="RefSeq" id="WP_048174218.1">
    <property type="nucleotide sequence ID" value="NZ_CP009506.1"/>
</dbReference>
<comment type="similarity">
    <text evidence="1">Belongs to the FemABX family.</text>
</comment>
<proteinExistence type="inferred from homology"/>
<dbReference type="InterPro" id="IPR016181">
    <property type="entry name" value="Acyl_CoA_acyltransferase"/>
</dbReference>
<dbReference type="GO" id="GO:0008360">
    <property type="term" value="P:regulation of cell shape"/>
    <property type="evidence" value="ECO:0007669"/>
    <property type="project" value="UniProtKB-KW"/>
</dbReference>
<evidence type="ECO:0000313" key="8">
    <source>
        <dbReference type="EMBL" id="AKB30496.1"/>
    </source>
</evidence>
<keyword evidence="2" id="KW-0808">Transferase</keyword>
<keyword evidence="3" id="KW-0133">Cell shape</keyword>
<protein>
    <submittedName>
        <fullName evidence="8">tRNA-dependent lipid II--amino acid ligase</fullName>
    </submittedName>
</protein>
<accession>A0A0E3L9L8</accession>
<evidence type="ECO:0000256" key="1">
    <source>
        <dbReference type="ARBA" id="ARBA00009943"/>
    </source>
</evidence>
<dbReference type="GO" id="GO:0071555">
    <property type="term" value="P:cell wall organization"/>
    <property type="evidence" value="ECO:0007669"/>
    <property type="project" value="UniProtKB-KW"/>
</dbReference>
<name>A0A0E3L9L8_9EURY</name>
<feature type="domain" description="BioF2-like acetyltransferase" evidence="7">
    <location>
        <begin position="175"/>
        <end position="312"/>
    </location>
</feature>
<dbReference type="PANTHER" id="PTHR36174">
    <property type="entry name" value="LIPID II:GLYCINE GLYCYLTRANSFERASE"/>
    <property type="match status" value="1"/>
</dbReference>
<dbReference type="PANTHER" id="PTHR36174:SF1">
    <property type="entry name" value="LIPID II:GLYCINE GLYCYLTRANSFERASE"/>
    <property type="match status" value="1"/>
</dbReference>
<dbReference type="Gene3D" id="3.40.630.30">
    <property type="match status" value="1"/>
</dbReference>
<evidence type="ECO:0000256" key="6">
    <source>
        <dbReference type="ARBA" id="ARBA00023316"/>
    </source>
</evidence>
<keyword evidence="5" id="KW-0012">Acyltransferase</keyword>
<dbReference type="InterPro" id="IPR050644">
    <property type="entry name" value="PG_Glycine_Bridge_Synth"/>
</dbReference>
<dbReference type="OrthoDB" id="135106at2157"/>
<evidence type="ECO:0000256" key="5">
    <source>
        <dbReference type="ARBA" id="ARBA00023315"/>
    </source>
</evidence>
<evidence type="ECO:0000259" key="7">
    <source>
        <dbReference type="Pfam" id="PF13480"/>
    </source>
</evidence>
<dbReference type="PROSITE" id="PS51191">
    <property type="entry name" value="FEMABX"/>
    <property type="match status" value="1"/>
</dbReference>
<dbReference type="GO" id="GO:0016755">
    <property type="term" value="F:aminoacyltransferase activity"/>
    <property type="evidence" value="ECO:0007669"/>
    <property type="project" value="InterPro"/>
</dbReference>
<dbReference type="KEGG" id="msw:MSSIT_3777"/>
<reference evidence="8 9" key="1">
    <citation type="submission" date="2014-07" db="EMBL/GenBank/DDBJ databases">
        <title>Methanogenic archaea and the global carbon cycle.</title>
        <authorList>
            <person name="Henriksen J.R."/>
            <person name="Luke J."/>
            <person name="Reinhart S."/>
            <person name="Benedict M.N."/>
            <person name="Youngblut N.D."/>
            <person name="Metcalf M.E."/>
            <person name="Whitaker R.J."/>
            <person name="Metcalf W.W."/>
        </authorList>
    </citation>
    <scope>NUCLEOTIDE SEQUENCE [LARGE SCALE GENOMIC DNA]</scope>
    <source>
        <strain evidence="8 9">T4/M</strain>
    </source>
</reference>
<keyword evidence="4" id="KW-0573">Peptidoglycan synthesis</keyword>
<evidence type="ECO:0000313" key="9">
    <source>
        <dbReference type="Proteomes" id="UP000033111"/>
    </source>
</evidence>
<dbReference type="GeneID" id="24862728"/>
<gene>
    <name evidence="8" type="ORF">MSSIT_3777</name>
</gene>
<sequence>MISVQFATSNDKDNWNNVVELSDYGTIFHTWEWKCVIEQGFGDTCYSIVAKENDQIVGIFPLFSRPMLVENKYHRYIEPFSNNFQVLWSPHPRAWGYGGPIALPDENPIIIQSMFNFAEQLIYKNKKVVDWRISSFCDPNIRNIFHEENEYLFNARQTSILKLSDDVEVLWNNLKKQTRNGVRKAIKENIEVVEASHISEIKEMYRILCKDLYERTGIPRNPYSYFKAIWDILIPIRKAKFLLAKYDGQLIGSIILFYHKNNTMFYEHGASLRQYSKLQPNNVLLWKAIEEGSANGFKFFDLGGMPLDEEDGIYKFKNGWGGDITEIGWYRKRFRYRHVRTLAEKIKTVSQFRLE</sequence>